<evidence type="ECO:0000313" key="5">
    <source>
        <dbReference type="Proteomes" id="UP000655208"/>
    </source>
</evidence>
<dbReference type="Pfam" id="PF00440">
    <property type="entry name" value="TetR_N"/>
    <property type="match status" value="1"/>
</dbReference>
<dbReference type="EMBL" id="BMNA01000003">
    <property type="protein sequence ID" value="GGL98998.1"/>
    <property type="molecule type" value="Genomic_DNA"/>
</dbReference>
<protein>
    <submittedName>
        <fullName evidence="4">TetR family transcriptional regulator</fullName>
    </submittedName>
</protein>
<feature type="domain" description="HTH tetR-type" evidence="3">
    <location>
        <begin position="14"/>
        <end position="74"/>
    </location>
</feature>
<dbReference type="PANTHER" id="PTHR30055:SF226">
    <property type="entry name" value="HTH-TYPE TRANSCRIPTIONAL REGULATOR PKSA"/>
    <property type="match status" value="1"/>
</dbReference>
<feature type="DNA-binding region" description="H-T-H motif" evidence="2">
    <location>
        <begin position="37"/>
        <end position="56"/>
    </location>
</feature>
<dbReference type="PROSITE" id="PS50977">
    <property type="entry name" value="HTH_TETR_2"/>
    <property type="match status" value="1"/>
</dbReference>
<dbReference type="SUPFAM" id="SSF46689">
    <property type="entry name" value="Homeodomain-like"/>
    <property type="match status" value="1"/>
</dbReference>
<dbReference type="InterPro" id="IPR050109">
    <property type="entry name" value="HTH-type_TetR-like_transc_reg"/>
</dbReference>
<reference evidence="4" key="1">
    <citation type="journal article" date="2014" name="Int. J. Syst. Evol. Microbiol.">
        <title>Complete genome sequence of Corynebacterium casei LMG S-19264T (=DSM 44701T), isolated from a smear-ripened cheese.</title>
        <authorList>
            <consortium name="US DOE Joint Genome Institute (JGI-PGF)"/>
            <person name="Walter F."/>
            <person name="Albersmeier A."/>
            <person name="Kalinowski J."/>
            <person name="Ruckert C."/>
        </authorList>
    </citation>
    <scope>NUCLEOTIDE SEQUENCE</scope>
    <source>
        <strain evidence="4">CGMCC 4.7308</strain>
    </source>
</reference>
<keyword evidence="5" id="KW-1185">Reference proteome</keyword>
<evidence type="ECO:0000313" key="4">
    <source>
        <dbReference type="EMBL" id="GGL98998.1"/>
    </source>
</evidence>
<gene>
    <name evidence="4" type="ORF">GCM10011594_18680</name>
</gene>
<dbReference type="GO" id="GO:0003700">
    <property type="term" value="F:DNA-binding transcription factor activity"/>
    <property type="evidence" value="ECO:0007669"/>
    <property type="project" value="TreeGrafter"/>
</dbReference>
<sequence length="233" mass="25009">MTSFQRARSEDQREQRREAILDAAAAMLSEMSVNDLTLNELSRRVGLAKSNVLRYFVSREAVLLELLHRAYRDWVADLAQTLPSAVGSGPLEVRVDRTAAVLTSSVAGRPVLCDLWSAQTGVLERNISADVAARFKRSALDDTSAFGREIVRVVPELGEQDGLRFAAAAAMIFGAAWTHGRPSPAMQAAYDADPALAVLSIGFTDTARQLLEVLLSGLLARSATQVGGRAAGA</sequence>
<dbReference type="PANTHER" id="PTHR30055">
    <property type="entry name" value="HTH-TYPE TRANSCRIPTIONAL REGULATOR RUTR"/>
    <property type="match status" value="1"/>
</dbReference>
<dbReference type="GO" id="GO:0000976">
    <property type="term" value="F:transcription cis-regulatory region binding"/>
    <property type="evidence" value="ECO:0007669"/>
    <property type="project" value="TreeGrafter"/>
</dbReference>
<evidence type="ECO:0000256" key="2">
    <source>
        <dbReference type="PROSITE-ProRule" id="PRU00335"/>
    </source>
</evidence>
<proteinExistence type="predicted"/>
<reference evidence="4" key="2">
    <citation type="submission" date="2020-09" db="EMBL/GenBank/DDBJ databases">
        <authorList>
            <person name="Sun Q."/>
            <person name="Zhou Y."/>
        </authorList>
    </citation>
    <scope>NUCLEOTIDE SEQUENCE</scope>
    <source>
        <strain evidence="4">CGMCC 4.7308</strain>
    </source>
</reference>
<accession>A0A917SVU2</accession>
<dbReference type="AlphaFoldDB" id="A0A917SVU2"/>
<dbReference type="Proteomes" id="UP000655208">
    <property type="component" value="Unassembled WGS sequence"/>
</dbReference>
<evidence type="ECO:0000256" key="1">
    <source>
        <dbReference type="ARBA" id="ARBA00023125"/>
    </source>
</evidence>
<dbReference type="InterPro" id="IPR001647">
    <property type="entry name" value="HTH_TetR"/>
</dbReference>
<dbReference type="RefSeq" id="WP_188941231.1">
    <property type="nucleotide sequence ID" value="NZ_BMNA01000003.1"/>
</dbReference>
<evidence type="ECO:0000259" key="3">
    <source>
        <dbReference type="PROSITE" id="PS50977"/>
    </source>
</evidence>
<keyword evidence="1 2" id="KW-0238">DNA-binding</keyword>
<dbReference type="InterPro" id="IPR009057">
    <property type="entry name" value="Homeodomain-like_sf"/>
</dbReference>
<dbReference type="Pfam" id="PF17929">
    <property type="entry name" value="TetR_C_34"/>
    <property type="match status" value="1"/>
</dbReference>
<name>A0A917SVU2_9ACTN</name>
<dbReference type="InterPro" id="IPR041483">
    <property type="entry name" value="TetR_C_34"/>
</dbReference>
<comment type="caution">
    <text evidence="4">The sequence shown here is derived from an EMBL/GenBank/DDBJ whole genome shotgun (WGS) entry which is preliminary data.</text>
</comment>
<dbReference type="Gene3D" id="1.10.357.10">
    <property type="entry name" value="Tetracycline Repressor, domain 2"/>
    <property type="match status" value="1"/>
</dbReference>
<organism evidence="4 5">
    <name type="scientific">Nakamurella endophytica</name>
    <dbReference type="NCBI Taxonomy" id="1748367"/>
    <lineage>
        <taxon>Bacteria</taxon>
        <taxon>Bacillati</taxon>
        <taxon>Actinomycetota</taxon>
        <taxon>Actinomycetes</taxon>
        <taxon>Nakamurellales</taxon>
        <taxon>Nakamurellaceae</taxon>
        <taxon>Nakamurella</taxon>
    </lineage>
</organism>